<feature type="compositionally biased region" description="Polar residues" evidence="1">
    <location>
        <begin position="76"/>
        <end position="88"/>
    </location>
</feature>
<feature type="compositionally biased region" description="Basic and acidic residues" evidence="1">
    <location>
        <begin position="1382"/>
        <end position="1399"/>
    </location>
</feature>
<dbReference type="EMBL" id="BPLR01018426">
    <property type="protein sequence ID" value="GIY99513.1"/>
    <property type="molecule type" value="Genomic_DNA"/>
</dbReference>
<feature type="compositionally biased region" description="Basic and acidic residues" evidence="1">
    <location>
        <begin position="1206"/>
        <end position="1289"/>
    </location>
</feature>
<evidence type="ECO:0000313" key="4">
    <source>
        <dbReference type="Proteomes" id="UP001054945"/>
    </source>
</evidence>
<name>A0AAV4Y046_CAEEX</name>
<feature type="compositionally biased region" description="Basic and acidic residues" evidence="1">
    <location>
        <begin position="1298"/>
        <end position="1356"/>
    </location>
</feature>
<feature type="region of interest" description="Disordered" evidence="1">
    <location>
        <begin position="207"/>
        <end position="227"/>
    </location>
</feature>
<dbReference type="InterPro" id="IPR047157">
    <property type="entry name" value="PHRF1/Atg35"/>
</dbReference>
<dbReference type="PANTHER" id="PTHR12618:SF20">
    <property type="entry name" value="PHD AND RING FINGER DOMAIN-CONTAINING PROTEIN 1"/>
    <property type="match status" value="1"/>
</dbReference>
<dbReference type="PANTHER" id="PTHR12618">
    <property type="entry name" value="PHD AND RING FINGER DOMAIN-CONTAINING PROTEIN 1"/>
    <property type="match status" value="1"/>
</dbReference>
<evidence type="ECO:0000256" key="1">
    <source>
        <dbReference type="SAM" id="MobiDB-lite"/>
    </source>
</evidence>
<dbReference type="Proteomes" id="UP001054945">
    <property type="component" value="Unassembled WGS sequence"/>
</dbReference>
<keyword evidence="4" id="KW-1185">Reference proteome</keyword>
<gene>
    <name evidence="3" type="primary">Phrf1_1</name>
    <name evidence="3" type="ORF">CEXT_424791</name>
</gene>
<dbReference type="Pfam" id="PF23030">
    <property type="entry name" value="SCAF11-like_C"/>
    <property type="match status" value="1"/>
</dbReference>
<reference evidence="3 4" key="1">
    <citation type="submission" date="2021-06" db="EMBL/GenBank/DDBJ databases">
        <title>Caerostris extrusa draft genome.</title>
        <authorList>
            <person name="Kono N."/>
            <person name="Arakawa K."/>
        </authorList>
    </citation>
    <scope>NUCLEOTIDE SEQUENCE [LARGE SCALE GENOMIC DNA]</scope>
</reference>
<evidence type="ECO:0000259" key="2">
    <source>
        <dbReference type="Pfam" id="PF23030"/>
    </source>
</evidence>
<feature type="domain" description="SFR19-like C-terminal" evidence="2">
    <location>
        <begin position="1610"/>
        <end position="1683"/>
    </location>
</feature>
<sequence>MYCSDLEVNANSNLLGEASQFSQFPFKKEKIAKNVDSKLVKKESYNSHFEISCITSKPSNTNAIHETNFDDEDTMESVSSQNLGESVASSSNIRNLNSNIKKESYSSDEESDIDASQSLIDSLQEPFNNRKWLSGITKMPLSFEDECCSKKELSGIKSFSQKINSISDKDETISDSENSQSVLESAADSIHSGVKMCIKQEVDRIKKEPISDDDETNSSPALNILPQSDFTHNALRKDEVQNSFSKINVKAEPLSSDDESNMSKDLFSTQLMYINDKIEVQPKCTISKQNSNSQMEDLPCTQLAKPSFNMLKGDLPCNQSTEPFNRQIDYISCTQLAESSNEQIDDMPCTQLAESSNEQIDDMPCTQLAESSNEEIDDMPCTQLAESSNEQIDDMPCTQLAESSNEQIDDMPCTQLAVSSNEQIDDMLCTQLAESSNEQIDDMPCTQLAESFNEQIDDMPCTQLIERPSESHVNQFKKASSSMLVNDSPCTQLVEPPSDNQFKKPFSNTPMNDLPCNQLADSSNVQIDDLPRTQLIEHSSERQVNQLNKLSHLLMDDLPCTQLAEHPSDNQFKKPFSNMSMDDLPCTQLAESFNRELDDLPCTQLAEPVNNQMGDLPCTQLAEPVNNQMGDLSCTLLEESSNGQIDDMPCTQLIEHPSERQINQHKLSHLLMDDLPCTQLAEHPSDNQFKKPFSDMPMDDLPCTQLAESVNRELDDLPCTQLAEPVDNQMDDLPCTQLAESFNKKIDDLPCSQLAGHPPNNQFKKPFSKICHSKSFDLQSTSLSASVEKACFNVDTNQIDNKCEKNDSLVNEREELPGTQLAIPSENYVNRYKNQSNQNLDEDVKLSETQSLNEHCLESLKFLEEKSNRNQFKEDEREQFTSLLSDIHNTKKSPAKKVGVHRNLPQMLVPIPGKGLPIPKPSSRKTFSFDQVKQHHSWNDNDDSLNRNMKMKKKLLLYKMEDKADSKSIDSASKCNLSIKKENKKYENDVEIIDAQSTADVLKKKLALEEVVLSSDEDEFPATQPFKIASDHNWKNANQKMCKREHLTEQNIISGEVADIVTINGNDILSHIKKEIDPDQQNNINLPVCIKKEKDFDKGNGIASKENGIEFLPNIKFEETASKIIKHENKMTNNNRFPNVEDIVNCSDKLYGKQNSGNENRKRSMKIRVDFEKVGCSSNRDQSEKKDFLSNMIENVSCKSNRKRPHTDDNTHREKEKRFHTGKDNNRSDEKRFQAENSIHRNNDKRFHIEKDIHKGDKKKVQMENNVHRDNAKRFHTEKDIHRGNEKRCKTQTISESEIIKPKLHFDKGSKSIRDKNDLGKERSKNPAVDKHSKRENRRNERDISEEYMKVEDHRKYVSNKSSGKSELRGNRSENNNLKHQYRPENRNRNIDNDKDKKASSKKISCQEVSVKRDFKDSTDKWDVKIKKVPPDIDISHCPNENSNTSSFEKKISVVTNHKQKQKISKDKKIKLNSNHHEPLDANGKKLEDFQNYSSDVEKRMNIQFRDSISSLFDSERKKPHPFEAIENRKQSLLENMSCSEDTSDGHSDYSRSSELSSIRRNKKRSHHQKNAFNVLYQVADEIIGTSDKPKFDVLKFADETMELDNSKKNSSERKVDRKYIKDEIAAEVKMALKPFYTMGLIDKDDYKEIMRKVVPKVYLNCGNIVNPGKIKNLVDAYVKRLSQS</sequence>
<dbReference type="InterPro" id="IPR057031">
    <property type="entry name" value="SFR19-like_C"/>
</dbReference>
<evidence type="ECO:0000313" key="3">
    <source>
        <dbReference type="EMBL" id="GIY99513.1"/>
    </source>
</evidence>
<organism evidence="3 4">
    <name type="scientific">Caerostris extrusa</name>
    <name type="common">Bark spider</name>
    <name type="synonym">Caerostris bankana</name>
    <dbReference type="NCBI Taxonomy" id="172846"/>
    <lineage>
        <taxon>Eukaryota</taxon>
        <taxon>Metazoa</taxon>
        <taxon>Ecdysozoa</taxon>
        <taxon>Arthropoda</taxon>
        <taxon>Chelicerata</taxon>
        <taxon>Arachnida</taxon>
        <taxon>Araneae</taxon>
        <taxon>Araneomorphae</taxon>
        <taxon>Entelegynae</taxon>
        <taxon>Araneoidea</taxon>
        <taxon>Araneidae</taxon>
        <taxon>Caerostris</taxon>
    </lineage>
</organism>
<comment type="caution">
    <text evidence="3">The sequence shown here is derived from an EMBL/GenBank/DDBJ whole genome shotgun (WGS) entry which is preliminary data.</text>
</comment>
<accession>A0AAV4Y046</accession>
<feature type="region of interest" description="Disordered" evidence="1">
    <location>
        <begin position="1196"/>
        <end position="1405"/>
    </location>
</feature>
<feature type="region of interest" description="Disordered" evidence="1">
    <location>
        <begin position="1539"/>
        <end position="1567"/>
    </location>
</feature>
<feature type="compositionally biased region" description="Polar residues" evidence="1">
    <location>
        <begin position="217"/>
        <end position="227"/>
    </location>
</feature>
<feature type="region of interest" description="Disordered" evidence="1">
    <location>
        <begin position="62"/>
        <end position="90"/>
    </location>
</feature>
<protein>
    <submittedName>
        <fullName evidence="3">PHD and RING finger domain-containing protein 1</fullName>
    </submittedName>
</protein>
<proteinExistence type="predicted"/>